<keyword evidence="2" id="KW-1185">Reference proteome</keyword>
<dbReference type="InParanoid" id="A8NDE9"/>
<accession>A8NDE9</accession>
<dbReference type="KEGG" id="cci:CC1G_11922"/>
<evidence type="ECO:0000313" key="1">
    <source>
        <dbReference type="EMBL" id="EAU89082.2"/>
    </source>
</evidence>
<dbReference type="AlphaFoldDB" id="A8NDE9"/>
<organism evidence="1 2">
    <name type="scientific">Coprinopsis cinerea (strain Okayama-7 / 130 / ATCC MYA-4618 / FGSC 9003)</name>
    <name type="common">Inky cap fungus</name>
    <name type="synonym">Hormographiella aspergillata</name>
    <dbReference type="NCBI Taxonomy" id="240176"/>
    <lineage>
        <taxon>Eukaryota</taxon>
        <taxon>Fungi</taxon>
        <taxon>Dikarya</taxon>
        <taxon>Basidiomycota</taxon>
        <taxon>Agaricomycotina</taxon>
        <taxon>Agaricomycetes</taxon>
        <taxon>Agaricomycetidae</taxon>
        <taxon>Agaricales</taxon>
        <taxon>Agaricineae</taxon>
        <taxon>Psathyrellaceae</taxon>
        <taxon>Coprinopsis</taxon>
    </lineage>
</organism>
<dbReference type="EMBL" id="AACS02000009">
    <property type="protein sequence ID" value="EAU89082.2"/>
    <property type="molecule type" value="Genomic_DNA"/>
</dbReference>
<dbReference type="Proteomes" id="UP000001861">
    <property type="component" value="Unassembled WGS sequence"/>
</dbReference>
<comment type="caution">
    <text evidence="1">The sequence shown here is derived from an EMBL/GenBank/DDBJ whole genome shotgun (WGS) entry which is preliminary data.</text>
</comment>
<reference evidence="1 2" key="1">
    <citation type="journal article" date="2010" name="Proc. Natl. Acad. Sci. U.S.A.">
        <title>Insights into evolution of multicellular fungi from the assembled chromosomes of the mushroom Coprinopsis cinerea (Coprinus cinereus).</title>
        <authorList>
            <person name="Stajich J.E."/>
            <person name="Wilke S.K."/>
            <person name="Ahren D."/>
            <person name="Au C.H."/>
            <person name="Birren B.W."/>
            <person name="Borodovsky M."/>
            <person name="Burns C."/>
            <person name="Canback B."/>
            <person name="Casselton L.A."/>
            <person name="Cheng C.K."/>
            <person name="Deng J."/>
            <person name="Dietrich F.S."/>
            <person name="Fargo D.C."/>
            <person name="Farman M.L."/>
            <person name="Gathman A.C."/>
            <person name="Goldberg J."/>
            <person name="Guigo R."/>
            <person name="Hoegger P.J."/>
            <person name="Hooker J.B."/>
            <person name="Huggins A."/>
            <person name="James T.Y."/>
            <person name="Kamada T."/>
            <person name="Kilaru S."/>
            <person name="Kodira C."/>
            <person name="Kues U."/>
            <person name="Kupfer D."/>
            <person name="Kwan H.S."/>
            <person name="Lomsadze A."/>
            <person name="Li W."/>
            <person name="Lilly W.W."/>
            <person name="Ma L.J."/>
            <person name="Mackey A.J."/>
            <person name="Manning G."/>
            <person name="Martin F."/>
            <person name="Muraguchi H."/>
            <person name="Natvig D.O."/>
            <person name="Palmerini H."/>
            <person name="Ramesh M.A."/>
            <person name="Rehmeyer C.J."/>
            <person name="Roe B.A."/>
            <person name="Shenoy N."/>
            <person name="Stanke M."/>
            <person name="Ter-Hovhannisyan V."/>
            <person name="Tunlid A."/>
            <person name="Velagapudi R."/>
            <person name="Vision T.J."/>
            <person name="Zeng Q."/>
            <person name="Zolan M.E."/>
            <person name="Pukkila P.J."/>
        </authorList>
    </citation>
    <scope>NUCLEOTIDE SEQUENCE [LARGE SCALE GENOMIC DNA]</scope>
    <source>
        <strain evidence="2">Okayama-7 / 130 / ATCC MYA-4618 / FGSC 9003</strain>
    </source>
</reference>
<dbReference type="VEuPathDB" id="FungiDB:CC1G_11922"/>
<gene>
    <name evidence="1" type="ORF">CC1G_11922</name>
</gene>
<evidence type="ECO:0000313" key="2">
    <source>
        <dbReference type="Proteomes" id="UP000001861"/>
    </source>
</evidence>
<dbReference type="HOGENOM" id="CLU_1102721_0_0_1"/>
<dbReference type="GeneID" id="6009248"/>
<sequence length="285" mass="32038">MNYQPRAVILPAIQPQTTTPPVSFDNSQIRIYGSESEYLEDARSSDIVIAYFPRAGRDSMLLSLLHSEAQQGNQAFSDYKAERASSEQSDGHDGTRVVIVNMEIPDPFKIDLGEAIAELYDNLLNMGFPKEGLRVISETPHRRWMAESRPSVPSRVNKGVVLAAGWGEIYGKTLDNIVLEVHVEARKKSFMDDGLGNLVNIGWHVMSLYPETQEKAWQVIEFILSDRNYIYDPIFRFPRGYVWKEGDRIASPSTIGALTAFRRILPPGVNVTVNPDAKGVTFEFD</sequence>
<protein>
    <submittedName>
        <fullName evidence="1">Uncharacterized protein</fullName>
    </submittedName>
</protein>
<dbReference type="RefSeq" id="XP_001832758.2">
    <property type="nucleotide sequence ID" value="XM_001832706.2"/>
</dbReference>
<proteinExistence type="predicted"/>
<name>A8NDE9_COPC7</name>